<keyword evidence="3" id="KW-0963">Cytoplasm</keyword>
<evidence type="ECO:0000313" key="9">
    <source>
        <dbReference type="Proteomes" id="UP000307440"/>
    </source>
</evidence>
<feature type="region of interest" description="Disordered" evidence="6">
    <location>
        <begin position="269"/>
        <end position="530"/>
    </location>
</feature>
<comment type="subcellular location">
    <subcellularLocation>
        <location evidence="1">Cytoplasm</location>
        <location evidence="1">Cytoskeleton</location>
    </subcellularLocation>
</comment>
<accession>A0A5C3KML0</accession>
<name>A0A5C3KML0_COPMA</name>
<feature type="compositionally biased region" description="Basic residues" evidence="6">
    <location>
        <begin position="104"/>
        <end position="113"/>
    </location>
</feature>
<evidence type="ECO:0000256" key="1">
    <source>
        <dbReference type="ARBA" id="ARBA00004245"/>
    </source>
</evidence>
<evidence type="ECO:0000256" key="6">
    <source>
        <dbReference type="SAM" id="MobiDB-lite"/>
    </source>
</evidence>
<evidence type="ECO:0000256" key="4">
    <source>
        <dbReference type="ARBA" id="ARBA00023212"/>
    </source>
</evidence>
<protein>
    <recommendedName>
        <fullName evidence="7">TPX2 C-terminal domain-containing protein</fullName>
    </recommendedName>
</protein>
<feature type="compositionally biased region" description="Basic and acidic residues" evidence="6">
    <location>
        <begin position="544"/>
        <end position="553"/>
    </location>
</feature>
<proteinExistence type="inferred from homology"/>
<keyword evidence="9" id="KW-1185">Reference proteome</keyword>
<feature type="compositionally biased region" description="Low complexity" evidence="6">
    <location>
        <begin position="449"/>
        <end position="473"/>
    </location>
</feature>
<organism evidence="8 9">
    <name type="scientific">Coprinopsis marcescibilis</name>
    <name type="common">Agaric fungus</name>
    <name type="synonym">Psathyrella marcescibilis</name>
    <dbReference type="NCBI Taxonomy" id="230819"/>
    <lineage>
        <taxon>Eukaryota</taxon>
        <taxon>Fungi</taxon>
        <taxon>Dikarya</taxon>
        <taxon>Basidiomycota</taxon>
        <taxon>Agaricomycotina</taxon>
        <taxon>Agaricomycetes</taxon>
        <taxon>Agaricomycetidae</taxon>
        <taxon>Agaricales</taxon>
        <taxon>Agaricineae</taxon>
        <taxon>Psathyrellaceae</taxon>
        <taxon>Coprinopsis</taxon>
    </lineage>
</organism>
<feature type="compositionally biased region" description="Basic and acidic residues" evidence="6">
    <location>
        <begin position="135"/>
        <end position="149"/>
    </location>
</feature>
<evidence type="ECO:0000313" key="8">
    <source>
        <dbReference type="EMBL" id="TFK21275.1"/>
    </source>
</evidence>
<comment type="similarity">
    <text evidence="2">Belongs to the TPX2 family.</text>
</comment>
<reference evidence="8 9" key="1">
    <citation type="journal article" date="2019" name="Nat. Ecol. Evol.">
        <title>Megaphylogeny resolves global patterns of mushroom evolution.</title>
        <authorList>
            <person name="Varga T."/>
            <person name="Krizsan K."/>
            <person name="Foldi C."/>
            <person name="Dima B."/>
            <person name="Sanchez-Garcia M."/>
            <person name="Sanchez-Ramirez S."/>
            <person name="Szollosi G.J."/>
            <person name="Szarkandi J.G."/>
            <person name="Papp V."/>
            <person name="Albert L."/>
            <person name="Andreopoulos W."/>
            <person name="Angelini C."/>
            <person name="Antonin V."/>
            <person name="Barry K.W."/>
            <person name="Bougher N.L."/>
            <person name="Buchanan P."/>
            <person name="Buyck B."/>
            <person name="Bense V."/>
            <person name="Catcheside P."/>
            <person name="Chovatia M."/>
            <person name="Cooper J."/>
            <person name="Damon W."/>
            <person name="Desjardin D."/>
            <person name="Finy P."/>
            <person name="Geml J."/>
            <person name="Haridas S."/>
            <person name="Hughes K."/>
            <person name="Justo A."/>
            <person name="Karasinski D."/>
            <person name="Kautmanova I."/>
            <person name="Kiss B."/>
            <person name="Kocsube S."/>
            <person name="Kotiranta H."/>
            <person name="LaButti K.M."/>
            <person name="Lechner B.E."/>
            <person name="Liimatainen K."/>
            <person name="Lipzen A."/>
            <person name="Lukacs Z."/>
            <person name="Mihaltcheva S."/>
            <person name="Morgado L.N."/>
            <person name="Niskanen T."/>
            <person name="Noordeloos M.E."/>
            <person name="Ohm R.A."/>
            <person name="Ortiz-Santana B."/>
            <person name="Ovrebo C."/>
            <person name="Racz N."/>
            <person name="Riley R."/>
            <person name="Savchenko A."/>
            <person name="Shiryaev A."/>
            <person name="Soop K."/>
            <person name="Spirin V."/>
            <person name="Szebenyi C."/>
            <person name="Tomsovsky M."/>
            <person name="Tulloss R.E."/>
            <person name="Uehling J."/>
            <person name="Grigoriev I.V."/>
            <person name="Vagvolgyi C."/>
            <person name="Papp T."/>
            <person name="Martin F.M."/>
            <person name="Miettinen O."/>
            <person name="Hibbett D.S."/>
            <person name="Nagy L.G."/>
        </authorList>
    </citation>
    <scope>NUCLEOTIDE SEQUENCE [LARGE SCALE GENOMIC DNA]</scope>
    <source>
        <strain evidence="8 9">CBS 121175</strain>
    </source>
</reference>
<feature type="region of interest" description="Disordered" evidence="6">
    <location>
        <begin position="1"/>
        <end position="254"/>
    </location>
</feature>
<gene>
    <name evidence="8" type="ORF">FA15DRAFT_672713</name>
</gene>
<evidence type="ECO:0000256" key="5">
    <source>
        <dbReference type="SAM" id="Coils"/>
    </source>
</evidence>
<evidence type="ECO:0000259" key="7">
    <source>
        <dbReference type="Pfam" id="PF06886"/>
    </source>
</evidence>
<feature type="compositionally biased region" description="Low complexity" evidence="6">
    <location>
        <begin position="403"/>
        <end position="416"/>
    </location>
</feature>
<dbReference type="Proteomes" id="UP000307440">
    <property type="component" value="Unassembled WGS sequence"/>
</dbReference>
<dbReference type="STRING" id="230819.A0A5C3KML0"/>
<dbReference type="Pfam" id="PF06886">
    <property type="entry name" value="TPX2"/>
    <property type="match status" value="1"/>
</dbReference>
<dbReference type="EMBL" id="ML210273">
    <property type="protein sequence ID" value="TFK21275.1"/>
    <property type="molecule type" value="Genomic_DNA"/>
</dbReference>
<sequence>MSPSFEQGEGLSSRHLPDESDGSFSFQIPATTRGDDLLADDGEDFLRGADFLATPAPPSRFALDPLTLSQLTPRPSDRQLYKSPSPPQHQLDTSEAPQPAQRITKTRANKAKPKPNAITRVKQRSYPVQASPAGERIDNLKAQVERLTDDLDDIAGSLPSNLESNPPLFPTRHSLNRKEGSNPQRQKENAIRVQPDLTKGRQEEGSTLISKDFDAATAHTRREPSSSLPSIPQFLDGGDHIIPDSTVGSERSESLDGVARRLLIYSQTLVATTGNAGGKISNKRTENPFALSHDAGASRPAAPAPQTSEQDDRPLTVSQLSPEKGGLEAPQIARKRVRGKVEKPPTSSSSKRPATSNNSSDEPRSRKKARPNPQDASAPAASGSSQPTEASVMRPPIRKSARRVASSSRTNSTARAPNARDGRLEAAGCTTGAARPLTRARADLGKGGSVASASRSTRSSSSSSVHASINSNNKGTSTASHQRHLQDSHPKSRSSKIKSAGTSLSRGATEQEAAGGSTNANTKKTGVVRATIPHEFRFLVDARLEARKSESEKPVAGVDTEAGSTTNGGKQQQQQPHGVHPIPDFKASHAAQEAESALRKENIRPVVPLPIRFETDARLKERHKFDELIREKEARRQLELEQRRKEREEQDEREIRELRRKAIPKAHEVPEWYREAPKKVKGV</sequence>
<dbReference type="InterPro" id="IPR027329">
    <property type="entry name" value="TPX2_C"/>
</dbReference>
<evidence type="ECO:0000256" key="2">
    <source>
        <dbReference type="ARBA" id="ARBA00005885"/>
    </source>
</evidence>
<keyword evidence="5" id="KW-0175">Coiled coil</keyword>
<feature type="compositionally biased region" description="Basic and acidic residues" evidence="6">
    <location>
        <begin position="176"/>
        <end position="190"/>
    </location>
</feature>
<keyword evidence="4" id="KW-0206">Cytoskeleton</keyword>
<feature type="compositionally biased region" description="Polar residues" evidence="6">
    <location>
        <begin position="345"/>
        <end position="360"/>
    </location>
</feature>
<dbReference type="AlphaFoldDB" id="A0A5C3KML0"/>
<dbReference type="GO" id="GO:0005856">
    <property type="term" value="C:cytoskeleton"/>
    <property type="evidence" value="ECO:0007669"/>
    <property type="project" value="UniProtKB-SubCell"/>
</dbReference>
<feature type="domain" description="TPX2 C-terminal" evidence="7">
    <location>
        <begin position="612"/>
        <end position="678"/>
    </location>
</feature>
<feature type="region of interest" description="Disordered" evidence="6">
    <location>
        <begin position="544"/>
        <end position="601"/>
    </location>
</feature>
<feature type="compositionally biased region" description="Low complexity" evidence="6">
    <location>
        <begin position="376"/>
        <end position="385"/>
    </location>
</feature>
<evidence type="ECO:0000256" key="3">
    <source>
        <dbReference type="ARBA" id="ARBA00022490"/>
    </source>
</evidence>
<feature type="compositionally biased region" description="Polar residues" evidence="6">
    <location>
        <begin position="562"/>
        <end position="576"/>
    </location>
</feature>
<feature type="coiled-coil region" evidence="5">
    <location>
        <begin position="628"/>
        <end position="661"/>
    </location>
</feature>
<dbReference type="OrthoDB" id="3242303at2759"/>